<dbReference type="EMBL" id="VCGU01000004">
    <property type="protein sequence ID" value="TRY76958.1"/>
    <property type="molecule type" value="Genomic_DNA"/>
</dbReference>
<sequence length="941" mass="105743">MPSVLGRGFFRPREKSLILLVMVTFACVCFGAIFFLPEKSALGLGAMDDLHENRVYRVYQELKNAGQDFIIPAPPRLDPAELNPNLRHGVIDRPDPHQAQDKARLLAQIEMDLEIKELRQKAAGQRVLDKPQLDLAQRSSSASPAHPPVPPVASIVIQGGSDADPDVQKRRETVSRFHWVTLDPPLETRLGPTSVSMKIMVNKKRALGLASVITGLVVLFVVSMSHREPAPNRAELVHRAMVQRQLEVARNSDDLIMQDLDTKLKRDFVRNKSALGLGAMDDLHENRVYRVYQELKNAGQDFIIPAPPRLDPAELNPNLRHGMDLEIKELRQKAAGQRVLDKPQLDLAQRSSSASPAHPPVPPVASIVIQGGSDADPDVQKRRETVSRFHWVTLDPPLETRLGPTSVSMKIMVNKKRALGLASVITGLVVLFVVSMSHREPAPNRAELVHRAMVQRQLEVARNSDDLIMQDLDTKLKRDFVRNMMKHAWDGYAKYSWGKNEVKPVSRRGHSGSIFGSSNTGATIVDGMDTLYIMGFMEEFQAGKEWIAENLNFDHMTGDISVFETNIRFVGGLVSLYSLTGDELFKEKADHVARKLLPAFNTPTGIPLALVNMRTGSSKNFGWASGASSILSEFGSLHMEFSYLSDITGDPIFRQKVEKVRDVVASAERPKGLYPNYLSPKTGKWGQFHTSMGALGDSFYEYLLKEYLRSGRKDNQAKDMFIEAANDVANQLVKISPGGLTYFAEYKYGRLEHKMDHLACFGGGMYALGAKTLKNSYENEWMKIAEGITNTCHESYDRTDTKLGPEAFRFSDAVEARAIKSTERYYILRPETFESYFVLWRLTHDQKYRDWGWEAVQALEKHCKAEGGYTGLKNVYAVDSPKDDVQQSFFLAETLKYLYLLFSDDSLMSLDEWVFNTEAHPLPIMGKNKLYRPKGSNNVQP</sequence>
<dbReference type="EC" id="3.2.1.-" evidence="18"/>
<comment type="catalytic activity">
    <reaction evidence="12">
        <text>N(4)-(alpha-D-Man-(1-&gt;2)-alpha-D-Man-(1-&gt;2)-alpha-D-Man-(1-&gt;3)-[alpha-D-Man-(1-&gt;2)-alpha-D-Man-(1-&gt;3)-[alpha-D-Man-(1-&gt;2)-alpha-D-Man-(1-&gt;6)]-alpha-D-Man-(1-&gt;6)]-beta-D-Man-(1-&gt;4)-beta-D-GlcNAc-(1-&gt;4)-beta-D-GlcNAc)-L-asparaginyl-[protein] (N-glucan mannose isomer 9A1,2,3B1,2,3) + 4 H2O = N(4)-(alpha-D-Man-(1-&gt;3)-[alpha-D-Man-(1-&gt;3)-[alpha-D-Man-(1-&gt;6)]-alpha-D-Man-(1-&gt;6)]-beta-D-Man-(1-&gt;4)-beta-D-GlcNAc-(1-&gt;4)-beta-D-GlcNAc)-L-asparaginyl-[protein] (N-glucan mannose isomer 5A1,2) + 4 beta-D-mannose</text>
        <dbReference type="Rhea" id="RHEA:56008"/>
        <dbReference type="Rhea" id="RHEA-COMP:14356"/>
        <dbReference type="Rhea" id="RHEA-COMP:14367"/>
        <dbReference type="ChEBI" id="CHEBI:15377"/>
        <dbReference type="ChEBI" id="CHEBI:28563"/>
        <dbReference type="ChEBI" id="CHEBI:59087"/>
        <dbReference type="ChEBI" id="CHEBI:139493"/>
        <dbReference type="EC" id="3.2.1.113"/>
    </reaction>
</comment>
<dbReference type="InterPro" id="IPR012341">
    <property type="entry name" value="6hp_glycosidase-like_sf"/>
</dbReference>
<comment type="similarity">
    <text evidence="3 18">Belongs to the glycosyl hydrolase 47 family.</text>
</comment>
<feature type="disulfide bond" evidence="17">
    <location>
        <begin position="760"/>
        <end position="792"/>
    </location>
</feature>
<dbReference type="GO" id="GO:0005509">
    <property type="term" value="F:calcium ion binding"/>
    <property type="evidence" value="ECO:0007669"/>
    <property type="project" value="InterPro"/>
</dbReference>
<reference evidence="20 21" key="1">
    <citation type="journal article" date="2018" name="Nat. Ecol. Evol.">
        <title>Genomic signatures of mitonuclear coevolution across populations of Tigriopus californicus.</title>
        <authorList>
            <person name="Barreto F.S."/>
            <person name="Watson E.T."/>
            <person name="Lima T.G."/>
            <person name="Willett C.S."/>
            <person name="Edmands S."/>
            <person name="Li W."/>
            <person name="Burton R.S."/>
        </authorList>
    </citation>
    <scope>NUCLEOTIDE SEQUENCE [LARGE SCALE GENOMIC DNA]</scope>
    <source>
        <strain evidence="20 21">San Diego</strain>
    </source>
</reference>
<evidence type="ECO:0000256" key="12">
    <source>
        <dbReference type="ARBA" id="ARBA00048605"/>
    </source>
</evidence>
<keyword evidence="7" id="KW-0735">Signal-anchor</keyword>
<organism evidence="20 21">
    <name type="scientific">Tigriopus californicus</name>
    <name type="common">Marine copepod</name>
    <dbReference type="NCBI Taxonomy" id="6832"/>
    <lineage>
        <taxon>Eukaryota</taxon>
        <taxon>Metazoa</taxon>
        <taxon>Ecdysozoa</taxon>
        <taxon>Arthropoda</taxon>
        <taxon>Crustacea</taxon>
        <taxon>Multicrustacea</taxon>
        <taxon>Hexanauplia</taxon>
        <taxon>Copepoda</taxon>
        <taxon>Harpacticoida</taxon>
        <taxon>Harpacticidae</taxon>
        <taxon>Tigriopus</taxon>
    </lineage>
</organism>
<feature type="active site" description="Proton donor" evidence="15">
    <location>
        <position position="564"/>
    </location>
</feature>
<dbReference type="Proteomes" id="UP000318571">
    <property type="component" value="Chromosome 5"/>
</dbReference>
<comment type="catalytic activity">
    <reaction evidence="11">
        <text>N(4)-(alpha-D-Man-(1-&gt;2)-alpha-D-Man-(1-&gt;2)-alpha-D-Man-(1-&gt;3)-[alpha-D-Man-(1-&gt;3)-[alpha-D-Man-(1-&gt;2)-alpha-D-Man-(1-&gt;6)]-alpha-D-Man-(1-&gt;6)]-beta-D-Man-(1-&gt;4)-beta-D-GlcNAc-(1-&gt;4)-beta-D-GlcNAc)-L-asparaginyl-[protein] (N-glucan mannose isomer 8A1,2,3B1,3) + 3 H2O = N(4)-(alpha-D-Man-(1-&gt;3)-[alpha-D-Man-(1-&gt;3)-[alpha-D-Man-(1-&gt;6)]-alpha-D-Man-(1-&gt;6)]-beta-D-Man-(1-&gt;4)-beta-D-GlcNAc-(1-&gt;4)-beta-D-GlcNAc)-L-asparaginyl-[protein] (N-glucan mannose isomer 5A1,2) + 3 beta-D-mannose</text>
        <dbReference type="Rhea" id="RHEA:56028"/>
        <dbReference type="Rhea" id="RHEA-COMP:14358"/>
        <dbReference type="Rhea" id="RHEA-COMP:14367"/>
        <dbReference type="ChEBI" id="CHEBI:15377"/>
        <dbReference type="ChEBI" id="CHEBI:28563"/>
        <dbReference type="ChEBI" id="CHEBI:59087"/>
        <dbReference type="ChEBI" id="CHEBI:60628"/>
        <dbReference type="EC" id="3.2.1.113"/>
    </reaction>
</comment>
<evidence type="ECO:0000256" key="2">
    <source>
        <dbReference type="ARBA" id="ARBA00004922"/>
    </source>
</evidence>
<feature type="active site" description="Proton donor" evidence="15">
    <location>
        <position position="806"/>
    </location>
</feature>
<dbReference type="InterPro" id="IPR050749">
    <property type="entry name" value="Glycosyl_Hydrolase_47"/>
</dbReference>
<feature type="transmembrane region" description="Helical" evidence="19">
    <location>
        <begin position="206"/>
        <end position="224"/>
    </location>
</feature>
<comment type="function">
    <text evidence="13">Involved in the maturation of Asn-linked oligosaccharides. Progressively trim alpha-1,2-linked mannose residues from Man(9)GlcNAc(2) to produce Man(5)GlcNAc(2).</text>
</comment>
<dbReference type="PROSITE" id="PS51257">
    <property type="entry name" value="PROKAR_LIPOPROTEIN"/>
    <property type="match status" value="1"/>
</dbReference>
<keyword evidence="21" id="KW-1185">Reference proteome</keyword>
<comment type="cofactor">
    <cofactor evidence="1 16">
        <name>Ca(2+)</name>
        <dbReference type="ChEBI" id="CHEBI:29108"/>
    </cofactor>
</comment>
<dbReference type="PRINTS" id="PR00747">
    <property type="entry name" value="GLYHDRLASE47"/>
</dbReference>
<dbReference type="PANTHER" id="PTHR11742">
    <property type="entry name" value="MANNOSYL-OLIGOSACCHARIDE ALPHA-1,2-MANNOSIDASE-RELATED"/>
    <property type="match status" value="1"/>
</dbReference>
<evidence type="ECO:0000256" key="19">
    <source>
        <dbReference type="SAM" id="Phobius"/>
    </source>
</evidence>
<dbReference type="AlphaFoldDB" id="A0A553PGZ6"/>
<proteinExistence type="inferred from homology"/>
<keyword evidence="5 18" id="KW-0378">Hydrolase</keyword>
<evidence type="ECO:0000313" key="20">
    <source>
        <dbReference type="EMBL" id="TRY76958.1"/>
    </source>
</evidence>
<dbReference type="InterPro" id="IPR036026">
    <property type="entry name" value="Seven-hairpin_glycosidases"/>
</dbReference>
<evidence type="ECO:0000256" key="3">
    <source>
        <dbReference type="ARBA" id="ARBA00007658"/>
    </source>
</evidence>
<evidence type="ECO:0000256" key="6">
    <source>
        <dbReference type="ARBA" id="ARBA00022837"/>
    </source>
</evidence>
<evidence type="ECO:0000256" key="7">
    <source>
        <dbReference type="ARBA" id="ARBA00022968"/>
    </source>
</evidence>
<dbReference type="FunFam" id="1.50.10.10:FF:000002">
    <property type="entry name" value="alpha-1,2-Mannosidase"/>
    <property type="match status" value="1"/>
</dbReference>
<keyword evidence="6 16" id="KW-0106">Calcium</keyword>
<dbReference type="GO" id="GO:0005783">
    <property type="term" value="C:endoplasmic reticulum"/>
    <property type="evidence" value="ECO:0007669"/>
    <property type="project" value="TreeGrafter"/>
</dbReference>
<evidence type="ECO:0000256" key="15">
    <source>
        <dbReference type="PIRSR" id="PIRSR601382-1"/>
    </source>
</evidence>
<accession>A0A553PGZ6</accession>
<keyword evidence="10 18" id="KW-0326">Glycosidase</keyword>
<evidence type="ECO:0000256" key="8">
    <source>
        <dbReference type="ARBA" id="ARBA00023136"/>
    </source>
</evidence>
<feature type="transmembrane region" description="Helical" evidence="19">
    <location>
        <begin position="17"/>
        <end position="36"/>
    </location>
</feature>
<evidence type="ECO:0000256" key="4">
    <source>
        <dbReference type="ARBA" id="ARBA00022692"/>
    </source>
</evidence>
<name>A0A553PGZ6_TIGCA</name>
<evidence type="ECO:0000256" key="18">
    <source>
        <dbReference type="RuleBase" id="RU361193"/>
    </source>
</evidence>
<dbReference type="GO" id="GO:0005975">
    <property type="term" value="P:carbohydrate metabolic process"/>
    <property type="evidence" value="ECO:0007669"/>
    <property type="project" value="InterPro"/>
</dbReference>
<dbReference type="PANTHER" id="PTHR11742:SF6">
    <property type="entry name" value="MANNOSYL-OLIGOSACCHARIDE ALPHA-1,2-MANNOSIDASE IA-RELATED"/>
    <property type="match status" value="1"/>
</dbReference>
<feature type="transmembrane region" description="Helical" evidence="19">
    <location>
        <begin position="418"/>
        <end position="436"/>
    </location>
</feature>
<comment type="caution">
    <text evidence="20">The sequence shown here is derived from an EMBL/GenBank/DDBJ whole genome shotgun (WGS) entry which is preliminary data.</text>
</comment>
<evidence type="ECO:0000313" key="21">
    <source>
        <dbReference type="Proteomes" id="UP000318571"/>
    </source>
</evidence>
<protein>
    <recommendedName>
        <fullName evidence="18">alpha-1,2-Mannosidase</fullName>
        <ecNumber evidence="18">3.2.1.-</ecNumber>
    </recommendedName>
</protein>
<comment type="subcellular location">
    <subcellularLocation>
        <location evidence="14">Endomembrane system</location>
        <topology evidence="14">Single-pass type II membrane protein</topology>
    </subcellularLocation>
</comment>
<evidence type="ECO:0000256" key="14">
    <source>
        <dbReference type="ARBA" id="ARBA00060399"/>
    </source>
</evidence>
<dbReference type="Gene3D" id="1.50.10.10">
    <property type="match status" value="1"/>
</dbReference>
<keyword evidence="16" id="KW-0479">Metal-binding</keyword>
<gene>
    <name evidence="20" type="ORF">TCAL_09218</name>
</gene>
<comment type="pathway">
    <text evidence="2">Protein modification; protein glycosylation.</text>
</comment>
<feature type="active site" evidence="15">
    <location>
        <position position="697"/>
    </location>
</feature>
<evidence type="ECO:0000256" key="5">
    <source>
        <dbReference type="ARBA" id="ARBA00022801"/>
    </source>
</evidence>
<keyword evidence="9 17" id="KW-1015">Disulfide bond</keyword>
<dbReference type="GO" id="GO:0004571">
    <property type="term" value="F:mannosyl-oligosaccharide 1,2-alpha-mannosidase activity"/>
    <property type="evidence" value="ECO:0007669"/>
    <property type="project" value="UniProtKB-EC"/>
</dbReference>
<dbReference type="Pfam" id="PF01532">
    <property type="entry name" value="Glyco_hydro_47"/>
    <property type="match status" value="1"/>
</dbReference>
<dbReference type="STRING" id="6832.A0A553PGZ6"/>
<feature type="active site" evidence="15">
    <location>
        <position position="831"/>
    </location>
</feature>
<dbReference type="SUPFAM" id="SSF48225">
    <property type="entry name" value="Seven-hairpin glycosidases"/>
    <property type="match status" value="1"/>
</dbReference>
<keyword evidence="4 19" id="KW-0812">Transmembrane</keyword>
<evidence type="ECO:0000256" key="9">
    <source>
        <dbReference type="ARBA" id="ARBA00023157"/>
    </source>
</evidence>
<feature type="binding site" evidence="16">
    <location>
        <position position="917"/>
    </location>
    <ligand>
        <name>Ca(2+)</name>
        <dbReference type="ChEBI" id="CHEBI:29108"/>
    </ligand>
</feature>
<evidence type="ECO:0000256" key="1">
    <source>
        <dbReference type="ARBA" id="ARBA00001913"/>
    </source>
</evidence>
<keyword evidence="19" id="KW-1133">Transmembrane helix</keyword>
<dbReference type="GO" id="GO:0000139">
    <property type="term" value="C:Golgi membrane"/>
    <property type="evidence" value="ECO:0007669"/>
    <property type="project" value="TreeGrafter"/>
</dbReference>
<dbReference type="InterPro" id="IPR001382">
    <property type="entry name" value="Glyco_hydro_47"/>
</dbReference>
<evidence type="ECO:0000256" key="13">
    <source>
        <dbReference type="ARBA" id="ARBA00054774"/>
    </source>
</evidence>
<evidence type="ECO:0000256" key="11">
    <source>
        <dbReference type="ARBA" id="ARBA00047669"/>
    </source>
</evidence>
<evidence type="ECO:0000256" key="17">
    <source>
        <dbReference type="PIRSR" id="PIRSR601382-3"/>
    </source>
</evidence>
<keyword evidence="8 19" id="KW-0472">Membrane</keyword>
<evidence type="ECO:0000256" key="10">
    <source>
        <dbReference type="ARBA" id="ARBA00023295"/>
    </source>
</evidence>
<evidence type="ECO:0000256" key="16">
    <source>
        <dbReference type="PIRSR" id="PIRSR601382-2"/>
    </source>
</evidence>